<dbReference type="RefSeq" id="WP_185051195.1">
    <property type="nucleotide sequence ID" value="NZ_BAABIX010000040.1"/>
</dbReference>
<feature type="domain" description="HTH lysR-type" evidence="5">
    <location>
        <begin position="1"/>
        <end position="57"/>
    </location>
</feature>
<dbReference type="Pfam" id="PF03466">
    <property type="entry name" value="LysR_substrate"/>
    <property type="match status" value="1"/>
</dbReference>
<dbReference type="PANTHER" id="PTHR30419">
    <property type="entry name" value="HTH-TYPE TRANSCRIPTIONAL REGULATOR YBHD"/>
    <property type="match status" value="1"/>
</dbReference>
<dbReference type="PRINTS" id="PR00039">
    <property type="entry name" value="HTHLYSR"/>
</dbReference>
<keyword evidence="7" id="KW-1185">Reference proteome</keyword>
<dbReference type="PROSITE" id="PS50931">
    <property type="entry name" value="HTH_LYSR"/>
    <property type="match status" value="1"/>
</dbReference>
<dbReference type="GO" id="GO:0003677">
    <property type="term" value="F:DNA binding"/>
    <property type="evidence" value="ECO:0007669"/>
    <property type="project" value="UniProtKB-KW"/>
</dbReference>
<dbReference type="InterPro" id="IPR050950">
    <property type="entry name" value="HTH-type_LysR_regulators"/>
</dbReference>
<dbReference type="Gene3D" id="1.10.10.10">
    <property type="entry name" value="Winged helix-like DNA-binding domain superfamily/Winged helix DNA-binding domain"/>
    <property type="match status" value="1"/>
</dbReference>
<dbReference type="FunFam" id="1.10.10.10:FF:000001">
    <property type="entry name" value="LysR family transcriptional regulator"/>
    <property type="match status" value="1"/>
</dbReference>
<name>A0A840NZB9_9ACTN</name>
<dbReference type="Gene3D" id="3.40.190.290">
    <property type="match status" value="1"/>
</dbReference>
<dbReference type="GO" id="GO:0003700">
    <property type="term" value="F:DNA-binding transcription factor activity"/>
    <property type="evidence" value="ECO:0007669"/>
    <property type="project" value="InterPro"/>
</dbReference>
<dbReference type="InterPro" id="IPR036388">
    <property type="entry name" value="WH-like_DNA-bd_sf"/>
</dbReference>
<comment type="similarity">
    <text evidence="1">Belongs to the LysR transcriptional regulatory family.</text>
</comment>
<dbReference type="SUPFAM" id="SSF53850">
    <property type="entry name" value="Periplasmic binding protein-like II"/>
    <property type="match status" value="1"/>
</dbReference>
<dbReference type="GO" id="GO:0005829">
    <property type="term" value="C:cytosol"/>
    <property type="evidence" value="ECO:0007669"/>
    <property type="project" value="TreeGrafter"/>
</dbReference>
<proteinExistence type="inferred from homology"/>
<evidence type="ECO:0000256" key="4">
    <source>
        <dbReference type="ARBA" id="ARBA00023163"/>
    </source>
</evidence>
<evidence type="ECO:0000256" key="1">
    <source>
        <dbReference type="ARBA" id="ARBA00009437"/>
    </source>
</evidence>
<dbReference type="InterPro" id="IPR036390">
    <property type="entry name" value="WH_DNA-bd_sf"/>
</dbReference>
<dbReference type="AlphaFoldDB" id="A0A840NZB9"/>
<dbReference type="EMBL" id="JACHGN010000008">
    <property type="protein sequence ID" value="MBB5134264.1"/>
    <property type="molecule type" value="Genomic_DNA"/>
</dbReference>
<keyword evidence="2" id="KW-0805">Transcription regulation</keyword>
<reference evidence="6 7" key="1">
    <citation type="submission" date="2020-08" db="EMBL/GenBank/DDBJ databases">
        <title>Genomic Encyclopedia of Type Strains, Phase IV (KMG-IV): sequencing the most valuable type-strain genomes for metagenomic binning, comparative biology and taxonomic classification.</title>
        <authorList>
            <person name="Goeker M."/>
        </authorList>
    </citation>
    <scope>NUCLEOTIDE SEQUENCE [LARGE SCALE GENOMIC DNA]</scope>
    <source>
        <strain evidence="6 7">DSM 45615</strain>
    </source>
</reference>
<evidence type="ECO:0000259" key="5">
    <source>
        <dbReference type="PROSITE" id="PS50931"/>
    </source>
</evidence>
<dbReference type="Pfam" id="PF00126">
    <property type="entry name" value="HTH_1"/>
    <property type="match status" value="1"/>
</dbReference>
<evidence type="ECO:0000313" key="6">
    <source>
        <dbReference type="EMBL" id="MBB5134264.1"/>
    </source>
</evidence>
<accession>A0A840NZB9</accession>
<sequence length="297" mass="31286">MQPHQLEYFVAVAETGSFTAGAQRVRVVQSAVSAAVRQLERELGSTLFVRGRRISLTPAGEALLPRARDVLCALEAATAAVAATRGQVTGTVNLGMMHHVGGFDLAGRLASFRRRHPAVVVQGRSSTAGTRDHLDALRRGDLDLALVATPTDTVPGVHLQSLDSEPLLLVCPVSHPLASSGTIRLEQIADEAFIDSPAGWGNRLLVDSAFAAAGLRRTVYTETIDFTMAQSLVGERLGVAFVPATLVRADPRLVALDVDPALIWTVRLARSASRPLSAAAAALAAELKAGTPSPEDP</sequence>
<dbReference type="SUPFAM" id="SSF46785">
    <property type="entry name" value="Winged helix' DNA-binding domain"/>
    <property type="match status" value="1"/>
</dbReference>
<evidence type="ECO:0000313" key="7">
    <source>
        <dbReference type="Proteomes" id="UP000578449"/>
    </source>
</evidence>
<evidence type="ECO:0000256" key="2">
    <source>
        <dbReference type="ARBA" id="ARBA00023015"/>
    </source>
</evidence>
<dbReference type="InterPro" id="IPR005119">
    <property type="entry name" value="LysR_subst-bd"/>
</dbReference>
<evidence type="ECO:0000256" key="3">
    <source>
        <dbReference type="ARBA" id="ARBA00023125"/>
    </source>
</evidence>
<protein>
    <submittedName>
        <fullName evidence="6">DNA-binding transcriptional LysR family regulator</fullName>
    </submittedName>
</protein>
<comment type="caution">
    <text evidence="6">The sequence shown here is derived from an EMBL/GenBank/DDBJ whole genome shotgun (WGS) entry which is preliminary data.</text>
</comment>
<dbReference type="InterPro" id="IPR000847">
    <property type="entry name" value="LysR_HTH_N"/>
</dbReference>
<gene>
    <name evidence="6" type="ORF">HNP84_003996</name>
</gene>
<keyword evidence="4" id="KW-0804">Transcription</keyword>
<dbReference type="PANTHER" id="PTHR30419:SF31">
    <property type="entry name" value="BLR3139 PROTEIN"/>
    <property type="match status" value="1"/>
</dbReference>
<organism evidence="6 7">
    <name type="scientific">Thermocatellispora tengchongensis</name>
    <dbReference type="NCBI Taxonomy" id="1073253"/>
    <lineage>
        <taxon>Bacteria</taxon>
        <taxon>Bacillati</taxon>
        <taxon>Actinomycetota</taxon>
        <taxon>Actinomycetes</taxon>
        <taxon>Streptosporangiales</taxon>
        <taxon>Streptosporangiaceae</taxon>
        <taxon>Thermocatellispora</taxon>
    </lineage>
</organism>
<keyword evidence="3 6" id="KW-0238">DNA-binding</keyword>
<dbReference type="Proteomes" id="UP000578449">
    <property type="component" value="Unassembled WGS sequence"/>
</dbReference>